<feature type="region of interest" description="Disordered" evidence="1">
    <location>
        <begin position="46"/>
        <end position="74"/>
    </location>
</feature>
<evidence type="ECO:0000313" key="2">
    <source>
        <dbReference type="EMBL" id="POR35717.1"/>
    </source>
</evidence>
<protein>
    <submittedName>
        <fullName evidence="2">Uncharacterized protein</fullName>
    </submittedName>
</protein>
<organism evidence="2 3">
    <name type="scientific">Tolypocladium paradoxum</name>
    <dbReference type="NCBI Taxonomy" id="94208"/>
    <lineage>
        <taxon>Eukaryota</taxon>
        <taxon>Fungi</taxon>
        <taxon>Dikarya</taxon>
        <taxon>Ascomycota</taxon>
        <taxon>Pezizomycotina</taxon>
        <taxon>Sordariomycetes</taxon>
        <taxon>Hypocreomycetidae</taxon>
        <taxon>Hypocreales</taxon>
        <taxon>Ophiocordycipitaceae</taxon>
        <taxon>Tolypocladium</taxon>
    </lineage>
</organism>
<evidence type="ECO:0000256" key="1">
    <source>
        <dbReference type="SAM" id="MobiDB-lite"/>
    </source>
</evidence>
<evidence type="ECO:0000313" key="3">
    <source>
        <dbReference type="Proteomes" id="UP000237481"/>
    </source>
</evidence>
<sequence>MYRDPGHGMRTKVVFDSRLLGTTVSRTPVSAIGEWLFSTAHPLGPAGDDYGAPAPEHPRHSLSSHPSPIPSAPAVTEDYHDSLRHPPDLAARQKRHPWKRPRHRIHQLKSDCGLFYQLRQCVPEFSSNIAASIKCREETRDASARTAPGGKRRYLTTPMTARNAKPARGFARRDGAPLAAATAAWLCEGPAVEGTRASMARHARPPLPSDSGM</sequence>
<comment type="caution">
    <text evidence="2">The sequence shown here is derived from an EMBL/GenBank/DDBJ whole genome shotgun (WGS) entry which is preliminary data.</text>
</comment>
<dbReference type="OrthoDB" id="10478842at2759"/>
<dbReference type="Proteomes" id="UP000237481">
    <property type="component" value="Unassembled WGS sequence"/>
</dbReference>
<reference evidence="2 3" key="1">
    <citation type="submission" date="2018-01" db="EMBL/GenBank/DDBJ databases">
        <title>Harnessing the power of phylogenomics to disentangle the directionality and signatures of interkingdom host jumping in the parasitic fungal genus Tolypocladium.</title>
        <authorList>
            <person name="Quandt C.A."/>
            <person name="Patterson W."/>
            <person name="Spatafora J.W."/>
        </authorList>
    </citation>
    <scope>NUCLEOTIDE SEQUENCE [LARGE SCALE GENOMIC DNA]</scope>
    <source>
        <strain evidence="2 3">NRBC 100945</strain>
    </source>
</reference>
<proteinExistence type="predicted"/>
<dbReference type="EMBL" id="PKSG01000416">
    <property type="protein sequence ID" value="POR35717.1"/>
    <property type="molecule type" value="Genomic_DNA"/>
</dbReference>
<name>A0A2S4KZY2_9HYPO</name>
<gene>
    <name evidence="2" type="ORF">TPAR_04088</name>
</gene>
<keyword evidence="3" id="KW-1185">Reference proteome</keyword>
<dbReference type="AlphaFoldDB" id="A0A2S4KZY2"/>
<accession>A0A2S4KZY2</accession>